<accession>A0A9W6XIS9</accession>
<reference evidence="2" key="1">
    <citation type="submission" date="2023-04" db="EMBL/GenBank/DDBJ databases">
        <title>Phytophthora lilii NBRC 32176.</title>
        <authorList>
            <person name="Ichikawa N."/>
            <person name="Sato H."/>
            <person name="Tonouchi N."/>
        </authorList>
    </citation>
    <scope>NUCLEOTIDE SEQUENCE</scope>
    <source>
        <strain evidence="2">NBRC 32176</strain>
    </source>
</reference>
<comment type="caution">
    <text evidence="2">The sequence shown here is derived from an EMBL/GenBank/DDBJ whole genome shotgun (WGS) entry which is preliminary data.</text>
</comment>
<dbReference type="PANTHER" id="PTHR13237">
    <property type="entry name" value="SOMETHING ABOUT SILENCING PROTEIN 10-RELATED"/>
    <property type="match status" value="1"/>
</dbReference>
<protein>
    <submittedName>
        <fullName evidence="2">Unnamed protein product</fullName>
    </submittedName>
</protein>
<proteinExistence type="predicted"/>
<dbReference type="OrthoDB" id="203440at2759"/>
<name>A0A9W6XIS9_9STRA</name>
<evidence type="ECO:0000313" key="3">
    <source>
        <dbReference type="Proteomes" id="UP001165083"/>
    </source>
</evidence>
<organism evidence="2 3">
    <name type="scientific">Phytophthora lilii</name>
    <dbReference type="NCBI Taxonomy" id="2077276"/>
    <lineage>
        <taxon>Eukaryota</taxon>
        <taxon>Sar</taxon>
        <taxon>Stramenopiles</taxon>
        <taxon>Oomycota</taxon>
        <taxon>Peronosporomycetes</taxon>
        <taxon>Peronosporales</taxon>
        <taxon>Peronosporaceae</taxon>
        <taxon>Phytophthora</taxon>
    </lineage>
</organism>
<gene>
    <name evidence="2" type="ORF">Plil01_001634100</name>
</gene>
<evidence type="ECO:0000256" key="1">
    <source>
        <dbReference type="SAM" id="MobiDB-lite"/>
    </source>
</evidence>
<dbReference type="GO" id="GO:0032040">
    <property type="term" value="C:small-subunit processome"/>
    <property type="evidence" value="ECO:0007669"/>
    <property type="project" value="TreeGrafter"/>
</dbReference>
<dbReference type="GO" id="GO:0000462">
    <property type="term" value="P:maturation of SSU-rRNA from tricistronic rRNA transcript (SSU-rRNA, 5.8S rRNA, LSU-rRNA)"/>
    <property type="evidence" value="ECO:0007669"/>
    <property type="project" value="TreeGrafter"/>
</dbReference>
<dbReference type="Proteomes" id="UP001165083">
    <property type="component" value="Unassembled WGS sequence"/>
</dbReference>
<keyword evidence="3" id="KW-1185">Reference proteome</keyword>
<sequence length="481" mass="54519">MELFFALLKLEKPEKVKDHPVFKELVRYRTLLERIRPLDRKMKYQVDKMLKVALSGGKGLDESLSYAPNPDELAAEDGQDDDEDGEEGGSSSKDGIYRAPRLAAVPYEEEERAQVKQAKKEERNRQRLQKSTILAELREEFSERPTEILASGTSVVDKEIAREEAEKKEFEESRFVRVVTSRKDKIRKRQREMEANRADNVGSIDNFAAVQDILSLDKTKHRIPTSREPKKIGGKTGGIFSHVDAPVSDCTSKVAGSLLHTNANSLHNFAAICRLKKSERYREMLAAATLVVSLLRRHQVPLRALLLLQRQKFRARKRKLCFPTCFRERMDVTDVTLRNKLHCLPTKSWSCTFRSTVQAYISQAYASMNSVSIVVKPLLLRRAHLDSPVPTFQYASHSAHSCFTTLLGYALTSVLVEGDDIPELPKSALAPFKHDNFAPHDRGGNQQHASWSCNGCAPFWHPTTPRAARNLLACSHCLPWR</sequence>
<dbReference type="PANTHER" id="PTHR13237:SF9">
    <property type="entry name" value="NEUROGUIDIN"/>
    <property type="match status" value="1"/>
</dbReference>
<dbReference type="AlphaFoldDB" id="A0A9W6XIS9"/>
<feature type="compositionally biased region" description="Acidic residues" evidence="1">
    <location>
        <begin position="73"/>
        <end position="87"/>
    </location>
</feature>
<dbReference type="EMBL" id="BSXW01001864">
    <property type="protein sequence ID" value="GMF39590.1"/>
    <property type="molecule type" value="Genomic_DNA"/>
</dbReference>
<evidence type="ECO:0000313" key="2">
    <source>
        <dbReference type="EMBL" id="GMF39590.1"/>
    </source>
</evidence>
<feature type="region of interest" description="Disordered" evidence="1">
    <location>
        <begin position="60"/>
        <end position="127"/>
    </location>
</feature>
<feature type="compositionally biased region" description="Basic and acidic residues" evidence="1">
    <location>
        <begin position="112"/>
        <end position="125"/>
    </location>
</feature>